<dbReference type="EMBL" id="MF101445">
    <property type="protein sequence ID" value="ARW66962.1"/>
    <property type="molecule type" value="Genomic_DNA"/>
</dbReference>
<dbReference type="GO" id="GO:0009536">
    <property type="term" value="C:plastid"/>
    <property type="evidence" value="ECO:0007669"/>
    <property type="project" value="UniProtKB-SubCell"/>
</dbReference>
<geneLocation type="chloroplast" evidence="5"/>
<evidence type="ECO:0000256" key="3">
    <source>
        <dbReference type="ARBA" id="ARBA00021585"/>
    </source>
</evidence>
<evidence type="ECO:0000256" key="4">
    <source>
        <dbReference type="ARBA" id="ARBA00022640"/>
    </source>
</evidence>
<gene>
    <name evidence="5" type="primary">ycf35</name>
</gene>
<name>A0A1Z1MM77_9FLOR</name>
<comment type="subcellular location">
    <subcellularLocation>
        <location evidence="1">Plastid</location>
    </subcellularLocation>
</comment>
<protein>
    <recommendedName>
        <fullName evidence="3">Uncharacterized protein ycf35</fullName>
    </recommendedName>
</protein>
<organism evidence="5">
    <name type="scientific">Sonderella linearis</name>
    <dbReference type="NCBI Taxonomy" id="110477"/>
    <lineage>
        <taxon>Eukaryota</taxon>
        <taxon>Rhodophyta</taxon>
        <taxon>Florideophyceae</taxon>
        <taxon>Rhodymeniophycidae</taxon>
        <taxon>Ceramiales</taxon>
        <taxon>Rhodomelaceae</taxon>
        <taxon>Sonderella</taxon>
    </lineage>
</organism>
<sequence>MSHFSKIKTNISNLDILKKTVEQLGFNYELDSSYIISESDAQIPKKINIYNNSINSNYLFSFIWNYSEYDLLVDFQSWNLDIDFNFFIDKLSQQYAYNVILNKTISSGFQKVSEKYSNDGSIIITVQKWSS</sequence>
<dbReference type="InterPro" id="IPR009666">
    <property type="entry name" value="Uncharacterised_Ycf35"/>
</dbReference>
<evidence type="ECO:0000313" key="5">
    <source>
        <dbReference type="EMBL" id="ARW66962.1"/>
    </source>
</evidence>
<keyword evidence="4 5" id="KW-0934">Plastid</keyword>
<dbReference type="RefSeq" id="YP_009397776.1">
    <property type="nucleotide sequence ID" value="NC_035289.1"/>
</dbReference>
<dbReference type="PANTHER" id="PTHR39638:SF2">
    <property type="entry name" value="YCF35"/>
    <property type="match status" value="1"/>
</dbReference>
<dbReference type="PANTHER" id="PTHR39638">
    <property type="entry name" value="YCF35"/>
    <property type="match status" value="1"/>
</dbReference>
<dbReference type="AlphaFoldDB" id="A0A1Z1MM77"/>
<comment type="similarity">
    <text evidence="2">Belongs to the ycf35 family.</text>
</comment>
<proteinExistence type="inferred from homology"/>
<reference evidence="5" key="1">
    <citation type="journal article" date="2017" name="J. Phycol.">
        <title>Analysis of chloroplast genomes and a supermatrix inform reclassification of the Rhodomelaceae (Rhodophyta).</title>
        <authorList>
            <person name="Diaz-Tapia P."/>
            <person name="Maggs C.A."/>
            <person name="West J.A."/>
            <person name="Verbruggen H."/>
        </authorList>
    </citation>
    <scope>NUCLEOTIDE SEQUENCE</scope>
    <source>
        <strain evidence="5">PD1151</strain>
    </source>
</reference>
<evidence type="ECO:0000256" key="1">
    <source>
        <dbReference type="ARBA" id="ARBA00004474"/>
    </source>
</evidence>
<evidence type="ECO:0000256" key="2">
    <source>
        <dbReference type="ARBA" id="ARBA00009068"/>
    </source>
</evidence>
<keyword evidence="5" id="KW-0150">Chloroplast</keyword>
<dbReference type="Pfam" id="PF06868">
    <property type="entry name" value="DUF1257"/>
    <property type="match status" value="1"/>
</dbReference>
<accession>A0A1Z1MM77</accession>
<dbReference type="GeneID" id="33360194"/>